<proteinExistence type="predicted"/>
<comment type="caution">
    <text evidence="1">The sequence shown here is derived from an EMBL/GenBank/DDBJ whole genome shotgun (WGS) entry which is preliminary data.</text>
</comment>
<dbReference type="EMBL" id="AAGIRW010000033">
    <property type="protein sequence ID" value="EBO4965000.1"/>
    <property type="molecule type" value="Genomic_DNA"/>
</dbReference>
<dbReference type="AlphaFoldDB" id="A0A5U0QNG8"/>
<accession>A0A5U0QNG8</accession>
<dbReference type="Pfam" id="PF09956">
    <property type="entry name" value="Phage_cement_2"/>
    <property type="match status" value="1"/>
</dbReference>
<dbReference type="InterPro" id="IPR011231">
    <property type="entry name" value="Phage_VT1-Sakai_H0018"/>
</dbReference>
<gene>
    <name evidence="1" type="ORF">DO374_10360</name>
</gene>
<reference evidence="1" key="1">
    <citation type="submission" date="2018-06" db="EMBL/GenBank/DDBJ databases">
        <authorList>
            <consortium name="PulseNet: The National Subtyping Network for Foodborne Disease Surveillance"/>
            <person name="Tarr C.L."/>
            <person name="Trees E."/>
            <person name="Katz L.S."/>
            <person name="Carleton-Romer H.A."/>
            <person name="Stroika S."/>
            <person name="Kucerova Z."/>
            <person name="Roache K.F."/>
            <person name="Sabol A.L."/>
            <person name="Besser J."/>
            <person name="Gerner-Smidt P."/>
        </authorList>
    </citation>
    <scope>NUCLEOTIDE SEQUENCE</scope>
    <source>
        <strain evidence="1">PNUSAS037973</strain>
    </source>
</reference>
<name>A0A5U0QNG8_SALER</name>
<protein>
    <submittedName>
        <fullName evidence="1">DUF2190 domain-containing protein</fullName>
    </submittedName>
</protein>
<sequence>MMATQQVLLTTTVVATGTLQQQHLVGYDGAPCTKGALAFGIAEVDAVAGDATPVNVAGILAAVAGAAITAGQPLQSDENGCVIPLEATGSPVRVGVAVTAAAAAGASLKVMWGA</sequence>
<evidence type="ECO:0000313" key="1">
    <source>
        <dbReference type="EMBL" id="EBO4965000.1"/>
    </source>
</evidence>
<organism evidence="1">
    <name type="scientific">Salmonella enterica</name>
    <name type="common">Salmonella choleraesuis</name>
    <dbReference type="NCBI Taxonomy" id="28901"/>
    <lineage>
        <taxon>Bacteria</taxon>
        <taxon>Pseudomonadati</taxon>
        <taxon>Pseudomonadota</taxon>
        <taxon>Gammaproteobacteria</taxon>
        <taxon>Enterobacterales</taxon>
        <taxon>Enterobacteriaceae</taxon>
        <taxon>Salmonella</taxon>
    </lineage>
</organism>